<keyword evidence="1" id="KW-1133">Transmembrane helix</keyword>
<dbReference type="RefSeq" id="WP_244573473.1">
    <property type="nucleotide sequence ID" value="NZ_AP014809.1"/>
</dbReference>
<evidence type="ECO:0000313" key="2">
    <source>
        <dbReference type="EMBL" id="BAU89685.1"/>
    </source>
</evidence>
<dbReference type="EMBL" id="AP014809">
    <property type="protein sequence ID" value="BAU89685.1"/>
    <property type="molecule type" value="Genomic_DNA"/>
</dbReference>
<dbReference type="Proteomes" id="UP000218288">
    <property type="component" value="Chromosome"/>
</dbReference>
<reference evidence="2 3" key="1">
    <citation type="journal article" date="2016" name="Genome Announc.">
        <title>Complete Genome Sequence of Methylobacterium populi P-1M, Isolated from Pink-Pigmented Household Biofilm.</title>
        <authorList>
            <person name="Morohoshi T."/>
            <person name="Ikeda T."/>
        </authorList>
    </citation>
    <scope>NUCLEOTIDE SEQUENCE [LARGE SCALE GENOMIC DNA]</scope>
    <source>
        <strain evidence="2 3">P-1M</strain>
    </source>
</reference>
<evidence type="ECO:0000313" key="3">
    <source>
        <dbReference type="Proteomes" id="UP000218288"/>
    </source>
</evidence>
<keyword evidence="1" id="KW-0472">Membrane</keyword>
<gene>
    <name evidence="2" type="ORF">MPPM_1080</name>
</gene>
<keyword evidence="1" id="KW-0812">Transmembrane</keyword>
<evidence type="ECO:0000256" key="1">
    <source>
        <dbReference type="SAM" id="Phobius"/>
    </source>
</evidence>
<proteinExistence type="predicted"/>
<accession>A0A160PBR1</accession>
<name>A0A160PBR1_9HYPH</name>
<feature type="transmembrane region" description="Helical" evidence="1">
    <location>
        <begin position="37"/>
        <end position="62"/>
    </location>
</feature>
<protein>
    <submittedName>
        <fullName evidence="2">Major facilitator superfamily</fullName>
    </submittedName>
</protein>
<organism evidence="2 3">
    <name type="scientific">Methylorubrum populi</name>
    <dbReference type="NCBI Taxonomy" id="223967"/>
    <lineage>
        <taxon>Bacteria</taxon>
        <taxon>Pseudomonadati</taxon>
        <taxon>Pseudomonadota</taxon>
        <taxon>Alphaproteobacteria</taxon>
        <taxon>Hyphomicrobiales</taxon>
        <taxon>Methylobacteriaceae</taxon>
        <taxon>Methylorubrum</taxon>
    </lineage>
</organism>
<sequence length="64" mass="6788">MPVAHARLYLFSFPGSAAVGTIPSVLPFSLVLSQVNLFWTVAFSVPIGPILASARPATLVYAQE</sequence>
<dbReference type="AlphaFoldDB" id="A0A160PBR1"/>